<proteinExistence type="predicted"/>
<dbReference type="GeneID" id="98406985"/>
<geneLocation type="plasmid" evidence="6 7">
    <name>pRK1-2</name>
</geneLocation>
<evidence type="ECO:0000256" key="2">
    <source>
        <dbReference type="ARBA" id="ARBA00023125"/>
    </source>
</evidence>
<evidence type="ECO:0000313" key="6">
    <source>
        <dbReference type="EMBL" id="QOT82008.1"/>
    </source>
</evidence>
<gene>
    <name evidence="6" type="ORF">F7R26_039125</name>
</gene>
<dbReference type="SUPFAM" id="SSF48498">
    <property type="entry name" value="Tetracyclin repressor-like, C-terminal domain"/>
    <property type="match status" value="1"/>
</dbReference>
<dbReference type="InterPro" id="IPR036271">
    <property type="entry name" value="Tet_transcr_reg_TetR-rel_C_sf"/>
</dbReference>
<dbReference type="RefSeq" id="WP_150984872.1">
    <property type="nucleotide sequence ID" value="NZ_CP062806.1"/>
</dbReference>
<dbReference type="InterPro" id="IPR054156">
    <property type="entry name" value="YxaF_TetR_C"/>
</dbReference>
<dbReference type="AlphaFoldDB" id="A0A643FYY9"/>
<evidence type="ECO:0000256" key="1">
    <source>
        <dbReference type="ARBA" id="ARBA00023015"/>
    </source>
</evidence>
<evidence type="ECO:0000256" key="4">
    <source>
        <dbReference type="PROSITE-ProRule" id="PRU00335"/>
    </source>
</evidence>
<keyword evidence="2 4" id="KW-0238">DNA-binding</keyword>
<dbReference type="Proteomes" id="UP000397656">
    <property type="component" value="Plasmid pRK1-2"/>
</dbReference>
<dbReference type="EMBL" id="CP062806">
    <property type="protein sequence ID" value="QOT82008.1"/>
    <property type="molecule type" value="Genomic_DNA"/>
</dbReference>
<sequence length="188" mass="19761">MPRQSDSREEMIKAGRRLYSVRGYARTAFSDVLAESGAPRGSVYFHFPGGKDEFAGEVVAAHTRSAQARLARLAATCSTPQDLLVAYLEAARDHAVATEYREGCPIGAVILESAQASPELQASAGKAMASSIALFAGLLVERGAGEADAHRWATAAVTAFEGALIVSRALGDPTPFDSLIDSLRHAAA</sequence>
<evidence type="ECO:0000256" key="3">
    <source>
        <dbReference type="ARBA" id="ARBA00023163"/>
    </source>
</evidence>
<keyword evidence="3" id="KW-0804">Transcription</keyword>
<dbReference type="GO" id="GO:0003677">
    <property type="term" value="F:DNA binding"/>
    <property type="evidence" value="ECO:0007669"/>
    <property type="project" value="UniProtKB-UniRule"/>
</dbReference>
<organism evidence="6 7">
    <name type="scientific">Cupriavidus basilensis</name>
    <dbReference type="NCBI Taxonomy" id="68895"/>
    <lineage>
        <taxon>Bacteria</taxon>
        <taxon>Pseudomonadati</taxon>
        <taxon>Pseudomonadota</taxon>
        <taxon>Betaproteobacteria</taxon>
        <taxon>Burkholderiales</taxon>
        <taxon>Burkholderiaceae</taxon>
        <taxon>Cupriavidus</taxon>
    </lineage>
</organism>
<keyword evidence="1" id="KW-0805">Transcription regulation</keyword>
<feature type="DNA-binding region" description="H-T-H motif" evidence="4">
    <location>
        <begin position="28"/>
        <end position="47"/>
    </location>
</feature>
<dbReference type="Gene3D" id="1.10.357.10">
    <property type="entry name" value="Tetracycline Repressor, domain 2"/>
    <property type="match status" value="1"/>
</dbReference>
<dbReference type="PANTHER" id="PTHR47506">
    <property type="entry name" value="TRANSCRIPTIONAL REGULATORY PROTEIN"/>
    <property type="match status" value="1"/>
</dbReference>
<dbReference type="Pfam" id="PF00440">
    <property type="entry name" value="TetR_N"/>
    <property type="match status" value="1"/>
</dbReference>
<dbReference type="PROSITE" id="PS50977">
    <property type="entry name" value="HTH_TETR_2"/>
    <property type="match status" value="1"/>
</dbReference>
<keyword evidence="6" id="KW-0614">Plasmid</keyword>
<evidence type="ECO:0000313" key="7">
    <source>
        <dbReference type="Proteomes" id="UP000397656"/>
    </source>
</evidence>
<dbReference type="PANTHER" id="PTHR47506:SF3">
    <property type="entry name" value="HTH-TYPE TRANSCRIPTIONAL REGULATOR LMRA"/>
    <property type="match status" value="1"/>
</dbReference>
<accession>A0A643FYY9</accession>
<dbReference type="InterPro" id="IPR001647">
    <property type="entry name" value="HTH_TetR"/>
</dbReference>
<dbReference type="InterPro" id="IPR009057">
    <property type="entry name" value="Homeodomain-like_sf"/>
</dbReference>
<feature type="domain" description="HTH tetR-type" evidence="5">
    <location>
        <begin position="5"/>
        <end position="65"/>
    </location>
</feature>
<protein>
    <submittedName>
        <fullName evidence="6">TetR/AcrR family transcriptional regulator</fullName>
    </submittedName>
</protein>
<reference evidence="6 7" key="1">
    <citation type="submission" date="2020-10" db="EMBL/GenBank/DDBJ databases">
        <title>Complete genome sequence of Cupriavidus basilensis CCUG 49340T.</title>
        <authorList>
            <person name="Salva-Serra F."/>
            <person name="Donoso R.A."/>
            <person name="Cho K.H."/>
            <person name="Yoo J.A."/>
            <person name="Lee K."/>
            <person name="Yoon S.-H."/>
            <person name="Perez-Pantoja D."/>
            <person name="Moore E.R.B."/>
        </authorList>
    </citation>
    <scope>NUCLEOTIDE SEQUENCE [LARGE SCALE GENOMIC DNA]</scope>
    <source>
        <strain evidence="7">CCUG 49340</strain>
        <plasmid evidence="6 7">pRK1-2</plasmid>
    </source>
</reference>
<dbReference type="SUPFAM" id="SSF46689">
    <property type="entry name" value="Homeodomain-like"/>
    <property type="match status" value="1"/>
</dbReference>
<evidence type="ECO:0000259" key="5">
    <source>
        <dbReference type="PROSITE" id="PS50977"/>
    </source>
</evidence>
<name>A0A643FYY9_9BURK</name>
<dbReference type="Pfam" id="PF21993">
    <property type="entry name" value="TetR_C_13_2"/>
    <property type="match status" value="1"/>
</dbReference>